<feature type="compositionally biased region" description="Basic residues" evidence="12">
    <location>
        <begin position="1122"/>
        <end position="1131"/>
    </location>
</feature>
<feature type="region of interest" description="Disordered" evidence="12">
    <location>
        <begin position="1122"/>
        <end position="1150"/>
    </location>
</feature>
<sequence>MSKDVNMQDHPWVVAQREHMDPVELAQLDQEHAQRAERRARRAAQRDGTLLVPRHLEEPDSDEEDNNREPLHEITATAINSRQYKIERRKKHREPLLVDRSPDPPPIIRDKPPMDAETARIREEICQAEREDEERRLRNLARPRDRSNLKLTVGPWEIGRQIGEGSHGQVRKAVHRVTHEVVAIKVVNKHSALTTDIGSLVNFAAVDAKAREKEENLLPLMIEREVAILKLISHPSIVKLHDVWESNAELYLVFEYVEQDLCEFLANHHGGMPLDERHALFLFRQIMQGVSYLHDLNICHRDIKCENILIANGGIIKLADFGLAALKQSPDYLLTTWCGSPLYASPELVLRKGYDGIKSDVWAMGIVLYVLLTLDVPFQPKAIDVEETLKLIIRGKYTIPAYFSRDLRHFITSMLEPNPQKRITVKEMFDHPVIKIYENIDDIYTMYNLYQPPSLEDRIDHSPVHPDEVDPFIFRQLGILWHNSTDEELQEMLVNDDPTDAKVFYWMLYSYREKTLKNPILNVPHSPSEIHHIRPGIQSRRVRRTQRFQHEDGKGYSQFSVTTNVAVPQAPGQNKTQYAESAVSYDPYRSAPYANLHASRTKITIHRNEPETHVIERSATATSMRGSRSPDQGARHSRAGSIHSQRRYAPRSPSSMSVATMATSATTTTTQGRGRNRRVPLRPKRNVQFPRVRQQNSPNPSPVVLEKDGIASTTVTGDQETKANGGTPSAAAVIPGGLASLEKARDRALRIAENSSDSHRVSIDDEELRQFSTSIAQDLDEAFKSSVELPSPSSSPPRFTGLPTQKTMRDFAGNGKRAMSVETFGPPLDMSTPRGSSTGHLFGGYPHDRRQESYQPMRGARTRPVSLPLDAHKYANRPLPPAPPKSESVLLEIMRAKENAESRHASGFPGDSTEHVHRIVDHLNRLVRQPLKFKISESRWNQARERVVSAPADSRTRSPSKRRSMLGEKRLSAGKIESSTRDVINDGGARHISAPVQSGGYDSSMMSSDPISREHKGLSYLAKAENTIRVVNSPGNGTVRHGRFIYPSQIPKPLNIRKRDSHRAASLREKHLVLKQKEEEQEQEETRHHHSREKVIYPHHMAQVVDAHNKFNSSLLSTRDKGKRSWFRRPSSKQDPSSSLQTYDDKRQCLSPTDTAAITEAESKGWEAYSNSTGPFGAAPMAPPMGFPKRSWKESLFPLWFLHREKLGHEDANTGMVIAGPEVSDTPSIRPPMMKLPGGRYANGSSSNYSGWGGLDETADGRQVDVQQSWLAKLFKLDPATRCMCFRVSRRQTRKELTGLLKDWRKYGIRSLEVDKSRSIIFARVGRPNYLDIKPISFAIEISMVKELGTHNPLAIARFMHEGGSCSSFHKVFETLTTVMTCRKLLVPDKNKCRMMTRTLTSLDVELVPSKGHKKATAKN</sequence>
<accession>A0AAD5WRL7</accession>
<evidence type="ECO:0000256" key="12">
    <source>
        <dbReference type="SAM" id="MobiDB-lite"/>
    </source>
</evidence>
<keyword evidence="15" id="KW-1185">Reference proteome</keyword>
<dbReference type="PROSITE" id="PS50011">
    <property type="entry name" value="PROTEIN_KINASE_DOM"/>
    <property type="match status" value="1"/>
</dbReference>
<protein>
    <recommendedName>
        <fullName evidence="2">non-specific serine/threonine protein kinase</fullName>
        <ecNumber evidence="2">2.7.11.1</ecNumber>
    </recommendedName>
</protein>
<evidence type="ECO:0000256" key="1">
    <source>
        <dbReference type="ARBA" id="ARBA00010791"/>
    </source>
</evidence>
<dbReference type="Gene3D" id="1.10.510.10">
    <property type="entry name" value="Transferase(Phosphotransferase) domain 1"/>
    <property type="match status" value="1"/>
</dbReference>
<evidence type="ECO:0000256" key="8">
    <source>
        <dbReference type="ARBA" id="ARBA00022840"/>
    </source>
</evidence>
<evidence type="ECO:0000256" key="2">
    <source>
        <dbReference type="ARBA" id="ARBA00012513"/>
    </source>
</evidence>
<reference evidence="14" key="1">
    <citation type="submission" date="2022-07" db="EMBL/GenBank/DDBJ databases">
        <title>Draft genome sequence of Zalerion maritima ATCC 34329, a (micro)plastics degrading marine fungus.</title>
        <authorList>
            <person name="Paco A."/>
            <person name="Goncalves M.F.M."/>
            <person name="Rocha-Santos T.A.P."/>
            <person name="Alves A."/>
        </authorList>
    </citation>
    <scope>NUCLEOTIDE SEQUENCE</scope>
    <source>
        <strain evidence="14">ATCC 34329</strain>
    </source>
</reference>
<dbReference type="SMART" id="SM00220">
    <property type="entry name" value="S_TKc"/>
    <property type="match status" value="1"/>
</dbReference>
<feature type="region of interest" description="Disordered" evidence="12">
    <location>
        <begin position="948"/>
        <end position="1010"/>
    </location>
</feature>
<dbReference type="GO" id="GO:0004674">
    <property type="term" value="F:protein serine/threonine kinase activity"/>
    <property type="evidence" value="ECO:0007669"/>
    <property type="project" value="UniProtKB-KW"/>
</dbReference>
<name>A0AAD5WRL7_9PEZI</name>
<dbReference type="PROSITE" id="PS00107">
    <property type="entry name" value="PROTEIN_KINASE_ATP"/>
    <property type="match status" value="1"/>
</dbReference>
<comment type="similarity">
    <text evidence="1">Belongs to the protein kinase superfamily. CAMK Ser/Thr protein kinase family. NIM1 subfamily.</text>
</comment>
<proteinExistence type="inferred from homology"/>
<evidence type="ECO:0000256" key="4">
    <source>
        <dbReference type="ARBA" id="ARBA00022553"/>
    </source>
</evidence>
<evidence type="ECO:0000256" key="7">
    <source>
        <dbReference type="ARBA" id="ARBA00022777"/>
    </source>
</evidence>
<feature type="region of interest" description="Disordered" evidence="12">
    <location>
        <begin position="1075"/>
        <end position="1097"/>
    </location>
</feature>
<feature type="compositionally biased region" description="Low complexity" evidence="12">
    <location>
        <begin position="998"/>
        <end position="1009"/>
    </location>
</feature>
<dbReference type="Gene3D" id="3.30.310.220">
    <property type="entry name" value="Fungal kinase associated-1 domain"/>
    <property type="match status" value="1"/>
</dbReference>
<evidence type="ECO:0000313" key="15">
    <source>
        <dbReference type="Proteomes" id="UP001201980"/>
    </source>
</evidence>
<dbReference type="InterPro" id="IPR043024">
    <property type="entry name" value="KA1_sf_fungal"/>
</dbReference>
<keyword evidence="8 11" id="KW-0067">ATP-binding</keyword>
<keyword evidence="3" id="KW-0723">Serine/threonine-protein kinase</keyword>
<keyword evidence="7" id="KW-0418">Kinase</keyword>
<dbReference type="PROSITE" id="PS00108">
    <property type="entry name" value="PROTEIN_KINASE_ST"/>
    <property type="match status" value="1"/>
</dbReference>
<dbReference type="PANTHER" id="PTHR24346:SF30">
    <property type="entry name" value="MATERNAL EMBRYONIC LEUCINE ZIPPER KINASE"/>
    <property type="match status" value="1"/>
</dbReference>
<feature type="compositionally biased region" description="Low complexity" evidence="12">
    <location>
        <begin position="654"/>
        <end position="670"/>
    </location>
</feature>
<feature type="binding site" evidence="11">
    <location>
        <position position="185"/>
    </location>
    <ligand>
        <name>ATP</name>
        <dbReference type="ChEBI" id="CHEBI:30616"/>
    </ligand>
</feature>
<feature type="compositionally biased region" description="Polar residues" evidence="12">
    <location>
        <begin position="619"/>
        <end position="630"/>
    </location>
</feature>
<dbReference type="Pfam" id="PF00069">
    <property type="entry name" value="Pkinase"/>
    <property type="match status" value="1"/>
</dbReference>
<feature type="compositionally biased region" description="Polar residues" evidence="12">
    <location>
        <begin position="1133"/>
        <end position="1142"/>
    </location>
</feature>
<dbReference type="InterPro" id="IPR031850">
    <property type="entry name" value="Fungal_KA1_dom"/>
</dbReference>
<keyword evidence="5" id="KW-0808">Transferase</keyword>
<keyword evidence="6 11" id="KW-0547">Nucleotide-binding</keyword>
<evidence type="ECO:0000313" key="14">
    <source>
        <dbReference type="EMBL" id="KAJ2901919.1"/>
    </source>
</evidence>
<comment type="catalytic activity">
    <reaction evidence="9">
        <text>L-threonyl-[protein] + ATP = O-phospho-L-threonyl-[protein] + ADP + H(+)</text>
        <dbReference type="Rhea" id="RHEA:46608"/>
        <dbReference type="Rhea" id="RHEA-COMP:11060"/>
        <dbReference type="Rhea" id="RHEA-COMP:11605"/>
        <dbReference type="ChEBI" id="CHEBI:15378"/>
        <dbReference type="ChEBI" id="CHEBI:30013"/>
        <dbReference type="ChEBI" id="CHEBI:30616"/>
        <dbReference type="ChEBI" id="CHEBI:61977"/>
        <dbReference type="ChEBI" id="CHEBI:456216"/>
        <dbReference type="EC" id="2.7.11.1"/>
    </reaction>
</comment>
<dbReference type="InterPro" id="IPR008271">
    <property type="entry name" value="Ser/Thr_kinase_AS"/>
</dbReference>
<dbReference type="InterPro" id="IPR017441">
    <property type="entry name" value="Protein_kinase_ATP_BS"/>
</dbReference>
<dbReference type="Proteomes" id="UP001201980">
    <property type="component" value="Unassembled WGS sequence"/>
</dbReference>
<dbReference type="SUPFAM" id="SSF56112">
    <property type="entry name" value="Protein kinase-like (PK-like)"/>
    <property type="match status" value="1"/>
</dbReference>
<evidence type="ECO:0000259" key="13">
    <source>
        <dbReference type="PROSITE" id="PS50011"/>
    </source>
</evidence>
<dbReference type="GO" id="GO:0005938">
    <property type="term" value="C:cell cortex"/>
    <property type="evidence" value="ECO:0007669"/>
    <property type="project" value="UniProtKB-ARBA"/>
</dbReference>
<dbReference type="InterPro" id="IPR000719">
    <property type="entry name" value="Prot_kinase_dom"/>
</dbReference>
<dbReference type="GO" id="GO:0035556">
    <property type="term" value="P:intracellular signal transduction"/>
    <property type="evidence" value="ECO:0007669"/>
    <property type="project" value="TreeGrafter"/>
</dbReference>
<evidence type="ECO:0000256" key="11">
    <source>
        <dbReference type="PROSITE-ProRule" id="PRU10141"/>
    </source>
</evidence>
<comment type="caution">
    <text evidence="14">The sequence shown here is derived from an EMBL/GenBank/DDBJ whole genome shotgun (WGS) entry which is preliminary data.</text>
</comment>
<comment type="catalytic activity">
    <reaction evidence="10">
        <text>L-seryl-[protein] + ATP = O-phospho-L-seryl-[protein] + ADP + H(+)</text>
        <dbReference type="Rhea" id="RHEA:17989"/>
        <dbReference type="Rhea" id="RHEA-COMP:9863"/>
        <dbReference type="Rhea" id="RHEA-COMP:11604"/>
        <dbReference type="ChEBI" id="CHEBI:15378"/>
        <dbReference type="ChEBI" id="CHEBI:29999"/>
        <dbReference type="ChEBI" id="CHEBI:30616"/>
        <dbReference type="ChEBI" id="CHEBI:83421"/>
        <dbReference type="ChEBI" id="CHEBI:456216"/>
        <dbReference type="EC" id="2.7.11.1"/>
    </reaction>
</comment>
<keyword evidence="4" id="KW-0597">Phosphoprotein</keyword>
<gene>
    <name evidence="14" type="ORF">MKZ38_001271</name>
</gene>
<dbReference type="GO" id="GO:0005524">
    <property type="term" value="F:ATP binding"/>
    <property type="evidence" value="ECO:0007669"/>
    <property type="project" value="UniProtKB-UniRule"/>
</dbReference>
<dbReference type="PANTHER" id="PTHR24346">
    <property type="entry name" value="MAP/MICROTUBULE AFFINITY-REGULATING KINASE"/>
    <property type="match status" value="1"/>
</dbReference>
<dbReference type="EMBL" id="JAKWBI020000132">
    <property type="protein sequence ID" value="KAJ2901919.1"/>
    <property type="molecule type" value="Genomic_DNA"/>
</dbReference>
<dbReference type="CDD" id="cd14003">
    <property type="entry name" value="STKc_AMPK-like"/>
    <property type="match status" value="1"/>
</dbReference>
<feature type="region of interest" description="Disordered" evidence="12">
    <location>
        <begin position="608"/>
        <end position="680"/>
    </location>
</feature>
<dbReference type="Pfam" id="PF16797">
    <property type="entry name" value="Fungal_KA1"/>
    <property type="match status" value="1"/>
</dbReference>
<evidence type="ECO:0000256" key="6">
    <source>
        <dbReference type="ARBA" id="ARBA00022741"/>
    </source>
</evidence>
<dbReference type="EC" id="2.7.11.1" evidence="2"/>
<evidence type="ECO:0000256" key="9">
    <source>
        <dbReference type="ARBA" id="ARBA00047899"/>
    </source>
</evidence>
<organism evidence="14 15">
    <name type="scientific">Zalerion maritima</name>
    <dbReference type="NCBI Taxonomy" id="339359"/>
    <lineage>
        <taxon>Eukaryota</taxon>
        <taxon>Fungi</taxon>
        <taxon>Dikarya</taxon>
        <taxon>Ascomycota</taxon>
        <taxon>Pezizomycotina</taxon>
        <taxon>Sordariomycetes</taxon>
        <taxon>Lulworthiomycetidae</taxon>
        <taxon>Lulworthiales</taxon>
        <taxon>Lulworthiaceae</taxon>
        <taxon>Zalerion</taxon>
    </lineage>
</organism>
<evidence type="ECO:0000256" key="10">
    <source>
        <dbReference type="ARBA" id="ARBA00048679"/>
    </source>
</evidence>
<dbReference type="InterPro" id="IPR011009">
    <property type="entry name" value="Kinase-like_dom_sf"/>
</dbReference>
<dbReference type="FunFam" id="1.10.510.10:FF:000571">
    <property type="entry name" value="Maternal embryonic leucine zipper kinase"/>
    <property type="match status" value="1"/>
</dbReference>
<feature type="region of interest" description="Disordered" evidence="12">
    <location>
        <begin position="28"/>
        <end position="72"/>
    </location>
</feature>
<evidence type="ECO:0000256" key="5">
    <source>
        <dbReference type="ARBA" id="ARBA00022679"/>
    </source>
</evidence>
<feature type="domain" description="Protein kinase" evidence="13">
    <location>
        <begin position="156"/>
        <end position="434"/>
    </location>
</feature>
<evidence type="ECO:0000256" key="3">
    <source>
        <dbReference type="ARBA" id="ARBA00022527"/>
    </source>
</evidence>